<dbReference type="InterPro" id="IPR043519">
    <property type="entry name" value="NT_sf"/>
</dbReference>
<dbReference type="RefSeq" id="WP_036190314.1">
    <property type="nucleotide sequence ID" value="NZ_AVDA01000043.1"/>
</dbReference>
<comment type="caution">
    <text evidence="4">The sequence shown here is derived from an EMBL/GenBank/DDBJ whole genome shotgun (WGS) entry which is preliminary data.</text>
</comment>
<evidence type="ECO:0000259" key="2">
    <source>
        <dbReference type="Pfam" id="PF18576"/>
    </source>
</evidence>
<evidence type="ECO:0008006" key="6">
    <source>
        <dbReference type="Google" id="ProtNLM"/>
    </source>
</evidence>
<dbReference type="Pfam" id="PF22339">
    <property type="entry name" value="YgxA-like_sub_bind"/>
    <property type="match status" value="1"/>
</dbReference>
<evidence type="ECO:0000259" key="3">
    <source>
        <dbReference type="Pfam" id="PF22339"/>
    </source>
</evidence>
<feature type="domain" description="YgxA-like helix-turn-helix" evidence="2">
    <location>
        <begin position="224"/>
        <end position="286"/>
    </location>
</feature>
<dbReference type="EMBL" id="JPVN01000043">
    <property type="protein sequence ID" value="KGR73595.1"/>
    <property type="molecule type" value="Genomic_DNA"/>
</dbReference>
<protein>
    <recommendedName>
        <fullName evidence="6">Nucleotidyltransferase-like domain-containing protein</fullName>
    </recommendedName>
</protein>
<sequence length="297" mass="35312">MEYILRPIYQERASQPETLGVIIVKKIDNIENITDTFDSVLLIVVKDANVPVFTKHYIYQDQKMVMHVITEEILNKWLFIGNKKQVVDWIFNGKIMFDRNEYLVNLRSKLHEKPMYGRKIKTGIQFSKLIRRVLEGKELFYKGNFLDAYSNVTESLHHLARLSVLEKGLYPEVTVWSQVKKIQPEIYKLYEELLFSKESLDKKLELLFLAIEFMINSRTHDGAQHILETMLEKEIWTIQELHTHKELKYYSGDLEVFIEYLIDKGYIGVEPIKSKNESIQHRYYKVDKHLVESEYDL</sequence>
<dbReference type="InterPro" id="IPR036388">
    <property type="entry name" value="WH-like_DNA-bd_sf"/>
</dbReference>
<dbReference type="AlphaFoldDB" id="A0A0A3HQT8"/>
<dbReference type="Gene3D" id="1.10.10.10">
    <property type="entry name" value="Winged helix-like DNA-binding domain superfamily/Winged helix DNA-binding domain"/>
    <property type="match status" value="1"/>
</dbReference>
<dbReference type="InterPro" id="IPR029348">
    <property type="entry name" value="NTF-like"/>
</dbReference>
<dbReference type="Pfam" id="PF14540">
    <property type="entry name" value="NTF-like"/>
    <property type="match status" value="1"/>
</dbReference>
<dbReference type="InterPro" id="IPR041143">
    <property type="entry name" value="YgxA_HTH"/>
</dbReference>
<evidence type="ECO:0000259" key="1">
    <source>
        <dbReference type="Pfam" id="PF14540"/>
    </source>
</evidence>
<feature type="domain" description="YgxA-like substrate binding" evidence="3">
    <location>
        <begin position="119"/>
        <end position="218"/>
    </location>
</feature>
<evidence type="ECO:0000313" key="5">
    <source>
        <dbReference type="Proteomes" id="UP000030416"/>
    </source>
</evidence>
<accession>A0A0A3HQT8</accession>
<keyword evidence="5" id="KW-1185">Reference proteome</keyword>
<dbReference type="eggNOG" id="ENOG502Z8VM">
    <property type="taxonomic scope" value="Bacteria"/>
</dbReference>
<organism evidence="4 5">
    <name type="scientific">Ureibacillus manganicus DSM 26584</name>
    <dbReference type="NCBI Taxonomy" id="1384049"/>
    <lineage>
        <taxon>Bacteria</taxon>
        <taxon>Bacillati</taxon>
        <taxon>Bacillota</taxon>
        <taxon>Bacilli</taxon>
        <taxon>Bacillales</taxon>
        <taxon>Caryophanaceae</taxon>
        <taxon>Ureibacillus</taxon>
    </lineage>
</organism>
<proteinExistence type="predicted"/>
<dbReference type="STRING" id="1384049.CD29_19370"/>
<dbReference type="InterPro" id="IPR054515">
    <property type="entry name" value="YgxA-like_substrate-bd"/>
</dbReference>
<dbReference type="Proteomes" id="UP000030416">
    <property type="component" value="Unassembled WGS sequence"/>
</dbReference>
<dbReference type="Gene3D" id="3.30.460.10">
    <property type="entry name" value="Beta Polymerase, domain 2"/>
    <property type="match status" value="1"/>
</dbReference>
<dbReference type="Gene3D" id="1.20.120.330">
    <property type="entry name" value="Nucleotidyltransferases domain 2"/>
    <property type="match status" value="1"/>
</dbReference>
<reference evidence="4 5" key="1">
    <citation type="submission" date="2014-02" db="EMBL/GenBank/DDBJ databases">
        <title>Draft genome sequence of Lysinibacillus manganicus DSM 26584T.</title>
        <authorList>
            <person name="Zhang F."/>
            <person name="Wang G."/>
            <person name="Zhang L."/>
        </authorList>
    </citation>
    <scope>NUCLEOTIDE SEQUENCE [LARGE SCALE GENOMIC DNA]</scope>
    <source>
        <strain evidence="4 5">DSM 26584</strain>
    </source>
</reference>
<name>A0A0A3HQT8_9BACL</name>
<dbReference type="Pfam" id="PF18576">
    <property type="entry name" value="HTH_52"/>
    <property type="match status" value="1"/>
</dbReference>
<dbReference type="OrthoDB" id="2350973at2"/>
<evidence type="ECO:0000313" key="4">
    <source>
        <dbReference type="EMBL" id="KGR73595.1"/>
    </source>
</evidence>
<gene>
    <name evidence="4" type="ORF">CD29_19370</name>
</gene>
<feature type="domain" description="Nucleotidyltransferase-like" evidence="1">
    <location>
        <begin position="1"/>
        <end position="118"/>
    </location>
</feature>